<evidence type="ECO:0000313" key="11">
    <source>
        <dbReference type="EMBL" id="ADG77641.1"/>
    </source>
</evidence>
<name>D5UV51_TSUPD</name>
<dbReference type="HOGENOM" id="CLU_000445_20_5_11"/>
<evidence type="ECO:0000256" key="5">
    <source>
        <dbReference type="ARBA" id="ARBA00022741"/>
    </source>
</evidence>
<accession>D5UV51</accession>
<dbReference type="InterPro" id="IPR050482">
    <property type="entry name" value="Sensor_HK_TwoCompSys"/>
</dbReference>
<dbReference type="Gene3D" id="3.30.565.10">
    <property type="entry name" value="Histidine kinase-like ATPase, C-terminal domain"/>
    <property type="match status" value="1"/>
</dbReference>
<organism evidence="11 12">
    <name type="scientific">Tsukamurella paurometabola (strain ATCC 8368 / DSM 20162 / CCUG 35730 / CIP 100753 / JCM 10117 / KCTC 9821 / NBRC 16120 / NCIMB 702349 / NCTC 13040)</name>
    <name type="common">Corynebacterium paurometabolum</name>
    <dbReference type="NCBI Taxonomy" id="521096"/>
    <lineage>
        <taxon>Bacteria</taxon>
        <taxon>Bacillati</taxon>
        <taxon>Actinomycetota</taxon>
        <taxon>Actinomycetes</taxon>
        <taxon>Mycobacteriales</taxon>
        <taxon>Tsukamurellaceae</taxon>
        <taxon>Tsukamurella</taxon>
    </lineage>
</organism>
<dbReference type="GO" id="GO:0000155">
    <property type="term" value="F:phosphorelay sensor kinase activity"/>
    <property type="evidence" value="ECO:0007669"/>
    <property type="project" value="InterPro"/>
</dbReference>
<keyword evidence="9" id="KW-1133">Transmembrane helix</keyword>
<evidence type="ECO:0000256" key="8">
    <source>
        <dbReference type="ARBA" id="ARBA00023012"/>
    </source>
</evidence>
<feature type="transmembrane region" description="Helical" evidence="9">
    <location>
        <begin position="111"/>
        <end position="128"/>
    </location>
</feature>
<comment type="catalytic activity">
    <reaction evidence="1">
        <text>ATP + protein L-histidine = ADP + protein N-phospho-L-histidine.</text>
        <dbReference type="EC" id="2.7.13.3"/>
    </reaction>
</comment>
<keyword evidence="12" id="KW-1185">Reference proteome</keyword>
<feature type="transmembrane region" description="Helical" evidence="9">
    <location>
        <begin position="34"/>
        <end position="53"/>
    </location>
</feature>
<dbReference type="eggNOG" id="COG4585">
    <property type="taxonomic scope" value="Bacteria"/>
</dbReference>
<gene>
    <name evidence="11" type="ordered locus">Tpau_1008</name>
</gene>
<dbReference type="STRING" id="521096.Tpau_1008"/>
<keyword evidence="8" id="KW-0902">Two-component regulatory system</keyword>
<keyword evidence="9" id="KW-0812">Transmembrane</keyword>
<reference evidence="12" key="1">
    <citation type="submission" date="2010-03" db="EMBL/GenBank/DDBJ databases">
        <title>The complete chromosome of Tsukamurella paurometabola DSM 20162.</title>
        <authorList>
            <consortium name="US DOE Joint Genome Institute (JGI-PGF)"/>
            <person name="Lucas S."/>
            <person name="Copeland A."/>
            <person name="Lapidus A."/>
            <person name="Glavina del Rio T."/>
            <person name="Dalin E."/>
            <person name="Tice H."/>
            <person name="Bruce D."/>
            <person name="Goodwin L."/>
            <person name="Pitluck S."/>
            <person name="Kyrpides N."/>
            <person name="Mavromatis K."/>
            <person name="Ivanova N."/>
            <person name="Mikhailova N."/>
            <person name="Munk A.C."/>
            <person name="Brettin T."/>
            <person name="Detter J.C."/>
            <person name="Tapia R."/>
            <person name="Han C."/>
            <person name="Larimer F."/>
            <person name="Land M."/>
            <person name="Hauser L."/>
            <person name="Markowitz V."/>
            <person name="Cheng J.-F."/>
            <person name="Hugenholtz P."/>
            <person name="Woyke T."/>
            <person name="Wu D."/>
            <person name="Jando M."/>
            <person name="Brambilla E."/>
            <person name="Klenk H.-P."/>
            <person name="Eisen J.A."/>
        </authorList>
    </citation>
    <scope>NUCLEOTIDE SEQUENCE [LARGE SCALE GENOMIC DNA]</scope>
    <source>
        <strain evidence="12">ATCC 8368 / DSM 20162 / CCUG 35730 / CIP 100753 / JCM 10117 / KCTC 9821 / NBRC 16120 / NCIMB 702349 / NCTC 13040</strain>
    </source>
</reference>
<evidence type="ECO:0000256" key="4">
    <source>
        <dbReference type="ARBA" id="ARBA00022679"/>
    </source>
</evidence>
<keyword evidence="7" id="KW-0067">ATP-binding</keyword>
<keyword evidence="5" id="KW-0547">Nucleotide-binding</keyword>
<dbReference type="PANTHER" id="PTHR24421:SF10">
    <property type="entry name" value="NITRATE_NITRITE SENSOR PROTEIN NARQ"/>
    <property type="match status" value="1"/>
</dbReference>
<dbReference type="EMBL" id="CP001966">
    <property type="protein sequence ID" value="ADG77641.1"/>
    <property type="molecule type" value="Genomic_DNA"/>
</dbReference>
<evidence type="ECO:0000256" key="2">
    <source>
        <dbReference type="ARBA" id="ARBA00012438"/>
    </source>
</evidence>
<reference evidence="11 12" key="2">
    <citation type="journal article" date="2011" name="Stand. Genomic Sci.">
        <title>Complete genome sequence of Tsukamurella paurometabola type strain (no. 33).</title>
        <authorList>
            <person name="Munk A.C."/>
            <person name="Lapidus A."/>
            <person name="Lucas S."/>
            <person name="Nolan M."/>
            <person name="Tice H."/>
            <person name="Cheng J.F."/>
            <person name="Del Rio T.G."/>
            <person name="Goodwin L."/>
            <person name="Pitluck S."/>
            <person name="Liolios K."/>
            <person name="Huntemann M."/>
            <person name="Ivanova N."/>
            <person name="Mavromatis K."/>
            <person name="Mikhailova N."/>
            <person name="Pati A."/>
            <person name="Chen A."/>
            <person name="Palaniappan K."/>
            <person name="Tapia R."/>
            <person name="Han C."/>
            <person name="Land M."/>
            <person name="Hauser L."/>
            <person name="Chang Y.J."/>
            <person name="Jeffries C.D."/>
            <person name="Brettin T."/>
            <person name="Yasawong M."/>
            <person name="Brambilla E.M."/>
            <person name="Rohde M."/>
            <person name="Sikorski J."/>
            <person name="Goker M."/>
            <person name="Detter J.C."/>
            <person name="Woyke T."/>
            <person name="Bristow J."/>
            <person name="Eisen J.A."/>
            <person name="Markowitz V."/>
            <person name="Hugenholtz P."/>
            <person name="Kyrpides N.C."/>
            <person name="Klenk H.P."/>
        </authorList>
    </citation>
    <scope>NUCLEOTIDE SEQUENCE [LARGE SCALE GENOMIC DNA]</scope>
    <source>
        <strain evidence="12">ATCC 8368 / DSM 20162 / CCUG 35730 / CIP 100753 / JCM 10117 / KCTC 9821 / NBRC 16120 / NCIMB 702349 / NCTC 13040</strain>
    </source>
</reference>
<proteinExistence type="predicted"/>
<sequence length="374" mass="37999">MVMTRANRIVVIGLLVSGWFIGTMLSLVADSSSLSLTVNTVGTLGAVITLLAVMHGWPGALAWGGIVLAAGIFIVGALTPHTTIWPAGACWVFVIAAGIVASYADTATDGAIEAFAGMLAVLPVVPLALDDSSIWVVAFLAAGAVNVSIMFGHRHRTAERRLDATRLEVRMTERTAMARELHDVIAHEVTGIVVLAQAGIAANGDTDGTLSRIERSGARALADIRAMVDTLREPGDTPVPLAPSASGSALAEAFGDLAQDGVEIAVDPAASGGDVPALVRLIAHRVVTEGLTNARRHAPGSPVRVTVDRADSDLRVDVVDDGAVDSAPPGPGPGGGTGLIGLAERAATVGGTVTSGPDGPGWRLTARLPIAGGA</sequence>
<feature type="transmembrane region" description="Helical" evidence="9">
    <location>
        <begin position="9"/>
        <end position="28"/>
    </location>
</feature>
<dbReference type="InterPro" id="IPR011712">
    <property type="entry name" value="Sig_transdc_His_kin_sub3_dim/P"/>
</dbReference>
<protein>
    <recommendedName>
        <fullName evidence="2">histidine kinase</fullName>
        <ecNumber evidence="2">2.7.13.3</ecNumber>
    </recommendedName>
</protein>
<keyword evidence="6 11" id="KW-0418">Kinase</keyword>
<evidence type="ECO:0000256" key="1">
    <source>
        <dbReference type="ARBA" id="ARBA00000085"/>
    </source>
</evidence>
<dbReference type="AlphaFoldDB" id="D5UV51"/>
<evidence type="ECO:0000256" key="6">
    <source>
        <dbReference type="ARBA" id="ARBA00022777"/>
    </source>
</evidence>
<evidence type="ECO:0000259" key="10">
    <source>
        <dbReference type="Pfam" id="PF07730"/>
    </source>
</evidence>
<keyword evidence="4" id="KW-0808">Transferase</keyword>
<dbReference type="RefSeq" id="WP_013125679.1">
    <property type="nucleotide sequence ID" value="NC_014158.1"/>
</dbReference>
<evidence type="ECO:0000256" key="7">
    <source>
        <dbReference type="ARBA" id="ARBA00022840"/>
    </source>
</evidence>
<dbReference type="Proteomes" id="UP000001213">
    <property type="component" value="Chromosome"/>
</dbReference>
<feature type="transmembrane region" description="Helical" evidence="9">
    <location>
        <begin position="134"/>
        <end position="152"/>
    </location>
</feature>
<evidence type="ECO:0000313" key="12">
    <source>
        <dbReference type="Proteomes" id="UP000001213"/>
    </source>
</evidence>
<dbReference type="GO" id="GO:0046983">
    <property type="term" value="F:protein dimerization activity"/>
    <property type="evidence" value="ECO:0007669"/>
    <property type="project" value="InterPro"/>
</dbReference>
<feature type="transmembrane region" description="Helical" evidence="9">
    <location>
        <begin position="60"/>
        <end position="78"/>
    </location>
</feature>
<dbReference type="KEGG" id="tpr:Tpau_1008"/>
<dbReference type="EC" id="2.7.13.3" evidence="2"/>
<keyword evidence="9" id="KW-0472">Membrane</keyword>
<feature type="domain" description="Signal transduction histidine kinase subgroup 3 dimerisation and phosphoacceptor" evidence="10">
    <location>
        <begin position="173"/>
        <end position="234"/>
    </location>
</feature>
<dbReference type="PANTHER" id="PTHR24421">
    <property type="entry name" value="NITRATE/NITRITE SENSOR PROTEIN NARX-RELATED"/>
    <property type="match status" value="1"/>
</dbReference>
<dbReference type="GO" id="GO:0016020">
    <property type="term" value="C:membrane"/>
    <property type="evidence" value="ECO:0007669"/>
    <property type="project" value="InterPro"/>
</dbReference>
<dbReference type="InterPro" id="IPR036890">
    <property type="entry name" value="HATPase_C_sf"/>
</dbReference>
<dbReference type="SUPFAM" id="SSF55874">
    <property type="entry name" value="ATPase domain of HSP90 chaperone/DNA topoisomerase II/histidine kinase"/>
    <property type="match status" value="1"/>
</dbReference>
<dbReference type="Gene3D" id="1.20.5.1930">
    <property type="match status" value="1"/>
</dbReference>
<keyword evidence="3" id="KW-0597">Phosphoprotein</keyword>
<evidence type="ECO:0000256" key="3">
    <source>
        <dbReference type="ARBA" id="ARBA00022553"/>
    </source>
</evidence>
<dbReference type="GO" id="GO:0005524">
    <property type="term" value="F:ATP binding"/>
    <property type="evidence" value="ECO:0007669"/>
    <property type="project" value="UniProtKB-KW"/>
</dbReference>
<evidence type="ECO:0000256" key="9">
    <source>
        <dbReference type="SAM" id="Phobius"/>
    </source>
</evidence>
<dbReference type="Pfam" id="PF07730">
    <property type="entry name" value="HisKA_3"/>
    <property type="match status" value="1"/>
</dbReference>
<feature type="transmembrane region" description="Helical" evidence="9">
    <location>
        <begin position="84"/>
        <end position="104"/>
    </location>
</feature>